<dbReference type="Proteomes" id="UP000663866">
    <property type="component" value="Unassembled WGS sequence"/>
</dbReference>
<evidence type="ECO:0000313" key="2">
    <source>
        <dbReference type="Proteomes" id="UP000663866"/>
    </source>
</evidence>
<evidence type="ECO:0000313" key="1">
    <source>
        <dbReference type="EMBL" id="CAF4327036.1"/>
    </source>
</evidence>
<proteinExistence type="predicted"/>
<organism evidence="1 2">
    <name type="scientific">Rotaria magnacalcarata</name>
    <dbReference type="NCBI Taxonomy" id="392030"/>
    <lineage>
        <taxon>Eukaryota</taxon>
        <taxon>Metazoa</taxon>
        <taxon>Spiralia</taxon>
        <taxon>Gnathifera</taxon>
        <taxon>Rotifera</taxon>
        <taxon>Eurotatoria</taxon>
        <taxon>Bdelloidea</taxon>
        <taxon>Philodinida</taxon>
        <taxon>Philodinidae</taxon>
        <taxon>Rotaria</taxon>
    </lineage>
</organism>
<name>A0A820JH88_9BILA</name>
<reference evidence="1" key="1">
    <citation type="submission" date="2021-02" db="EMBL/GenBank/DDBJ databases">
        <authorList>
            <person name="Nowell W R."/>
        </authorList>
    </citation>
    <scope>NUCLEOTIDE SEQUENCE</scope>
</reference>
<protein>
    <submittedName>
        <fullName evidence="1">Uncharacterized protein</fullName>
    </submittedName>
</protein>
<dbReference type="AlphaFoldDB" id="A0A820JH88"/>
<gene>
    <name evidence="1" type="ORF">OVN521_LOCUS32179</name>
</gene>
<sequence>GWAMSQSLPTGNFKWSKKDIATILESNSKKGYILEVDLEYPKELHDLHNDYPLGAE</sequence>
<comment type="caution">
    <text evidence="1">The sequence shown here is derived from an EMBL/GenBank/DDBJ whole genome shotgun (WGS) entry which is preliminary data.</text>
</comment>
<accession>A0A820JH88</accession>
<dbReference type="EMBL" id="CAJOBG010021664">
    <property type="protein sequence ID" value="CAF4327036.1"/>
    <property type="molecule type" value="Genomic_DNA"/>
</dbReference>
<feature type="non-terminal residue" evidence="1">
    <location>
        <position position="56"/>
    </location>
</feature>
<keyword evidence="2" id="KW-1185">Reference proteome</keyword>
<feature type="non-terminal residue" evidence="1">
    <location>
        <position position="1"/>
    </location>
</feature>